<sequence length="274" mass="28916">MSRENSDGRIYAFGYSPAAIGLMGSRTAAVNAGFLLPRLTSGMSVLDVGCGPGSITVGLAEAIAPGEAVGVDIEASQIEIAREKAAKLGLGNCRFETASVLALPFPNDVFDVVYGHTILMQFSDVGPVLEEVKRVLKPGGLAAFREIDFGASLYGPADVAMKTVMSTLQRSVRENDGYPDIGRDLPALFAGVGLNVLSARPVYAYSPNAEARAGMYRAMSGLWTQADFVNEAVGKGWITEDERASVARRLEMEAKDPGGLSGTTYVEVIGQMPA</sequence>
<dbReference type="SUPFAM" id="SSF53335">
    <property type="entry name" value="S-adenosyl-L-methionine-dependent methyltransferases"/>
    <property type="match status" value="1"/>
</dbReference>
<protein>
    <submittedName>
        <fullName evidence="3">Methyltransferase domain-containing protein</fullName>
    </submittedName>
</protein>
<evidence type="ECO:0000256" key="1">
    <source>
        <dbReference type="ARBA" id="ARBA00022679"/>
    </source>
</evidence>
<dbReference type="Gene3D" id="3.40.50.150">
    <property type="entry name" value="Vaccinia Virus protein VP39"/>
    <property type="match status" value="1"/>
</dbReference>
<evidence type="ECO:0000313" key="4">
    <source>
        <dbReference type="Proteomes" id="UP001652564"/>
    </source>
</evidence>
<dbReference type="PANTHER" id="PTHR44068:SF1">
    <property type="entry name" value="HYPOTHETICAL LOC100005854"/>
    <property type="match status" value="1"/>
</dbReference>
<dbReference type="PANTHER" id="PTHR44068">
    <property type="entry name" value="ZGC:194242"/>
    <property type="match status" value="1"/>
</dbReference>
<gene>
    <name evidence="3" type="ORF">OEZ71_03000</name>
</gene>
<organism evidence="3 4">
    <name type="scientific">Albidovulum litorale</name>
    <dbReference type="NCBI Taxonomy" id="2984134"/>
    <lineage>
        <taxon>Bacteria</taxon>
        <taxon>Pseudomonadati</taxon>
        <taxon>Pseudomonadota</taxon>
        <taxon>Alphaproteobacteria</taxon>
        <taxon>Rhodobacterales</taxon>
        <taxon>Paracoccaceae</taxon>
        <taxon>Albidovulum</taxon>
    </lineage>
</organism>
<dbReference type="GO" id="GO:0032259">
    <property type="term" value="P:methylation"/>
    <property type="evidence" value="ECO:0007669"/>
    <property type="project" value="UniProtKB-KW"/>
</dbReference>
<dbReference type="InterPro" id="IPR029063">
    <property type="entry name" value="SAM-dependent_MTases_sf"/>
</dbReference>
<evidence type="ECO:0000313" key="3">
    <source>
        <dbReference type="EMBL" id="MCV2871258.1"/>
    </source>
</evidence>
<feature type="domain" description="Methyltransferase" evidence="2">
    <location>
        <begin position="40"/>
        <end position="160"/>
    </location>
</feature>
<name>A0ABT2ZJF3_9RHOB</name>
<comment type="caution">
    <text evidence="3">The sequence shown here is derived from an EMBL/GenBank/DDBJ whole genome shotgun (WGS) entry which is preliminary data.</text>
</comment>
<dbReference type="GO" id="GO:0008168">
    <property type="term" value="F:methyltransferase activity"/>
    <property type="evidence" value="ECO:0007669"/>
    <property type="project" value="UniProtKB-KW"/>
</dbReference>
<dbReference type="Pfam" id="PF13847">
    <property type="entry name" value="Methyltransf_31"/>
    <property type="match status" value="1"/>
</dbReference>
<keyword evidence="3" id="KW-0489">Methyltransferase</keyword>
<accession>A0ABT2ZJF3</accession>
<dbReference type="InterPro" id="IPR050447">
    <property type="entry name" value="Erg6_SMT_methyltransf"/>
</dbReference>
<keyword evidence="4" id="KW-1185">Reference proteome</keyword>
<evidence type="ECO:0000259" key="2">
    <source>
        <dbReference type="Pfam" id="PF13847"/>
    </source>
</evidence>
<dbReference type="CDD" id="cd02440">
    <property type="entry name" value="AdoMet_MTases"/>
    <property type="match status" value="1"/>
</dbReference>
<dbReference type="Proteomes" id="UP001652564">
    <property type="component" value="Unassembled WGS sequence"/>
</dbReference>
<dbReference type="EMBL" id="JAOWKZ010000001">
    <property type="protein sequence ID" value="MCV2871258.1"/>
    <property type="molecule type" value="Genomic_DNA"/>
</dbReference>
<dbReference type="InterPro" id="IPR025714">
    <property type="entry name" value="Methyltranfer_dom"/>
</dbReference>
<proteinExistence type="predicted"/>
<keyword evidence="1" id="KW-0808">Transferase</keyword>
<reference evidence="3 4" key="1">
    <citation type="submission" date="2022-10" db="EMBL/GenBank/DDBJ databases">
        <title>Defluviimonas sp. nov., isolated from ocean surface sediments.</title>
        <authorList>
            <person name="He W."/>
            <person name="Wang L."/>
            <person name="Zhang D.-F."/>
        </authorList>
    </citation>
    <scope>NUCLEOTIDE SEQUENCE [LARGE SCALE GENOMIC DNA]</scope>
    <source>
        <strain evidence="3 4">WL0050</strain>
    </source>
</reference>